<organism evidence="3 4">
    <name type="scientific">Pelovirga terrestris</name>
    <dbReference type="NCBI Taxonomy" id="2771352"/>
    <lineage>
        <taxon>Bacteria</taxon>
        <taxon>Pseudomonadati</taxon>
        <taxon>Thermodesulfobacteriota</taxon>
        <taxon>Desulfuromonadia</taxon>
        <taxon>Geobacterales</taxon>
        <taxon>Geobacteraceae</taxon>
        <taxon>Pelovirga</taxon>
    </lineage>
</organism>
<evidence type="ECO:0000256" key="1">
    <source>
        <dbReference type="SAM" id="SignalP"/>
    </source>
</evidence>
<evidence type="ECO:0000313" key="3">
    <source>
        <dbReference type="EMBL" id="MBD1400823.1"/>
    </source>
</evidence>
<evidence type="ECO:0000259" key="2">
    <source>
        <dbReference type="PROSITE" id="PS50206"/>
    </source>
</evidence>
<dbReference type="Proteomes" id="UP000632828">
    <property type="component" value="Unassembled WGS sequence"/>
</dbReference>
<dbReference type="Pfam" id="PF00581">
    <property type="entry name" value="Rhodanese"/>
    <property type="match status" value="1"/>
</dbReference>
<feature type="domain" description="Rhodanese" evidence="2">
    <location>
        <begin position="53"/>
        <end position="140"/>
    </location>
</feature>
<proteinExistence type="predicted"/>
<keyword evidence="1" id="KW-0732">Signal</keyword>
<gene>
    <name evidence="3" type="ORF">ICT70_09085</name>
</gene>
<dbReference type="SMART" id="SM00450">
    <property type="entry name" value="RHOD"/>
    <property type="match status" value="1"/>
</dbReference>
<accession>A0A8J6QRC6</accession>
<dbReference type="InterPro" id="IPR001763">
    <property type="entry name" value="Rhodanese-like_dom"/>
</dbReference>
<dbReference type="InterPro" id="IPR036873">
    <property type="entry name" value="Rhodanese-like_dom_sf"/>
</dbReference>
<dbReference type="Gene3D" id="3.40.250.10">
    <property type="entry name" value="Rhodanese-like domain"/>
    <property type="match status" value="1"/>
</dbReference>
<sequence length="161" mass="18648">MLIAAMVLFICLPAVAKEHPAAAQSLEEYLLSYDDDARREMKANSLFLIDHLMDDEVVLVDIRFAEEQQVWNFNFALHIPLNELPLRLDELPKDKLIITACPHKDRAILAMAYLRTQGYHVRYLEDGLLSLAEKLRGDDARMLLQFLPPERFQHESKRDSD</sequence>
<dbReference type="AlphaFoldDB" id="A0A8J6QRC6"/>
<evidence type="ECO:0000313" key="4">
    <source>
        <dbReference type="Proteomes" id="UP000632828"/>
    </source>
</evidence>
<dbReference type="EMBL" id="JACWUN010000009">
    <property type="protein sequence ID" value="MBD1400823.1"/>
    <property type="molecule type" value="Genomic_DNA"/>
</dbReference>
<comment type="caution">
    <text evidence="3">The sequence shown here is derived from an EMBL/GenBank/DDBJ whole genome shotgun (WGS) entry which is preliminary data.</text>
</comment>
<reference evidence="3" key="1">
    <citation type="submission" date="2020-09" db="EMBL/GenBank/DDBJ databases">
        <title>Pelobacter alkaliphilus sp. nov., a novel anaerobic arsenate-reducing bacterium from terrestrial mud volcano.</title>
        <authorList>
            <person name="Khomyakova M.A."/>
            <person name="Merkel A.Y."/>
            <person name="Slobodkin A.I."/>
        </authorList>
    </citation>
    <scope>NUCLEOTIDE SEQUENCE</scope>
    <source>
        <strain evidence="3">M08fum</strain>
    </source>
</reference>
<name>A0A8J6QRC6_9BACT</name>
<feature type="chain" id="PRO_5035280295" evidence="1">
    <location>
        <begin position="17"/>
        <end position="161"/>
    </location>
</feature>
<feature type="signal peptide" evidence="1">
    <location>
        <begin position="1"/>
        <end position="16"/>
    </location>
</feature>
<dbReference type="SUPFAM" id="SSF52821">
    <property type="entry name" value="Rhodanese/Cell cycle control phosphatase"/>
    <property type="match status" value="1"/>
</dbReference>
<dbReference type="InterPro" id="IPR050229">
    <property type="entry name" value="GlpE_sulfurtransferase"/>
</dbReference>
<dbReference type="PROSITE" id="PS50206">
    <property type="entry name" value="RHODANESE_3"/>
    <property type="match status" value="1"/>
</dbReference>
<dbReference type="PANTHER" id="PTHR43031">
    <property type="entry name" value="FAD-DEPENDENT OXIDOREDUCTASE"/>
    <property type="match status" value="1"/>
</dbReference>
<protein>
    <submittedName>
        <fullName evidence="3">Rhodanese-like domain-containing protein</fullName>
    </submittedName>
</protein>
<keyword evidence="4" id="KW-1185">Reference proteome</keyword>
<dbReference type="PANTHER" id="PTHR43031:SF1">
    <property type="entry name" value="PYRIDINE NUCLEOTIDE-DISULPHIDE OXIDOREDUCTASE"/>
    <property type="match status" value="1"/>
</dbReference>